<comment type="caution">
    <text evidence="2">The sequence shown here is derived from an EMBL/GenBank/DDBJ whole genome shotgun (WGS) entry which is preliminary data.</text>
</comment>
<proteinExistence type="predicted"/>
<keyword evidence="1" id="KW-0472">Membrane</keyword>
<dbReference type="Proteomes" id="UP000317332">
    <property type="component" value="Unassembled WGS sequence"/>
</dbReference>
<dbReference type="EMBL" id="VHIQ01000004">
    <property type="protein sequence ID" value="TPV33500.1"/>
    <property type="molecule type" value="Genomic_DNA"/>
</dbReference>
<evidence type="ECO:0000313" key="2">
    <source>
        <dbReference type="EMBL" id="TPV33500.1"/>
    </source>
</evidence>
<sequence length="138" mass="15613">MQSSIKTLQIIHLALVAGVTMAYIIVGRLHTLNFLKLPEMNNTALLLMLGAAAAVLLSHVLYKQQLRQISKTASFQEQFNVYQTATIMRLSVLEGVAFLILFLQKDLLIVGLILIVYMLLLRPSEVRMKNDLENNRFI</sequence>
<evidence type="ECO:0000313" key="3">
    <source>
        <dbReference type="Proteomes" id="UP000317332"/>
    </source>
</evidence>
<evidence type="ECO:0000256" key="1">
    <source>
        <dbReference type="SAM" id="Phobius"/>
    </source>
</evidence>
<protein>
    <submittedName>
        <fullName evidence="2">MFS transporter</fullName>
    </submittedName>
</protein>
<dbReference type="AlphaFoldDB" id="A0A506PMP3"/>
<dbReference type="RefSeq" id="WP_140990462.1">
    <property type="nucleotide sequence ID" value="NZ_VHIQ01000004.1"/>
</dbReference>
<feature type="transmembrane region" description="Helical" evidence="1">
    <location>
        <begin position="43"/>
        <end position="62"/>
    </location>
</feature>
<reference evidence="2 3" key="1">
    <citation type="submission" date="2019-06" db="EMBL/GenBank/DDBJ databases">
        <title>Flavobacteriaceae Paucihalobacterium erythroidium CWB-1, complete genome.</title>
        <authorList>
            <person name="Wu S."/>
        </authorList>
    </citation>
    <scope>NUCLEOTIDE SEQUENCE [LARGE SCALE GENOMIC DNA]</scope>
    <source>
        <strain evidence="2 3">CWB-1</strain>
    </source>
</reference>
<keyword evidence="1" id="KW-1133">Transmembrane helix</keyword>
<keyword evidence="3" id="KW-1185">Reference proteome</keyword>
<gene>
    <name evidence="2" type="ORF">FJ651_10480</name>
</gene>
<organism evidence="2 3">
    <name type="scientific">Paucihalobacter ruber</name>
    <dbReference type="NCBI Taxonomy" id="2567861"/>
    <lineage>
        <taxon>Bacteria</taxon>
        <taxon>Pseudomonadati</taxon>
        <taxon>Bacteroidota</taxon>
        <taxon>Flavobacteriia</taxon>
        <taxon>Flavobacteriales</taxon>
        <taxon>Flavobacteriaceae</taxon>
        <taxon>Paucihalobacter</taxon>
    </lineage>
</organism>
<dbReference type="OrthoDB" id="1121914at2"/>
<feature type="transmembrane region" description="Helical" evidence="1">
    <location>
        <begin position="12"/>
        <end position="31"/>
    </location>
</feature>
<keyword evidence="1" id="KW-0812">Transmembrane</keyword>
<accession>A0A506PMP3</accession>
<name>A0A506PMP3_9FLAO</name>
<feature type="transmembrane region" description="Helical" evidence="1">
    <location>
        <begin position="96"/>
        <end position="120"/>
    </location>
</feature>